<gene>
    <name evidence="1" type="ORF">GALL_219790</name>
</gene>
<dbReference type="InterPro" id="IPR014917">
    <property type="entry name" value="DUF1800"/>
</dbReference>
<proteinExistence type="predicted"/>
<comment type="caution">
    <text evidence="1">The sequence shown here is derived from an EMBL/GenBank/DDBJ whole genome shotgun (WGS) entry which is preliminary data.</text>
</comment>
<reference evidence="1" key="1">
    <citation type="submission" date="2016-10" db="EMBL/GenBank/DDBJ databases">
        <title>Sequence of Gallionella enrichment culture.</title>
        <authorList>
            <person name="Poehlein A."/>
            <person name="Muehling M."/>
            <person name="Daniel R."/>
        </authorList>
    </citation>
    <scope>NUCLEOTIDE SEQUENCE</scope>
</reference>
<dbReference type="Pfam" id="PF08811">
    <property type="entry name" value="DUF1800"/>
    <property type="match status" value="1"/>
</dbReference>
<dbReference type="AlphaFoldDB" id="A0A1J5RIR9"/>
<evidence type="ECO:0000313" key="1">
    <source>
        <dbReference type="EMBL" id="OIQ95982.1"/>
    </source>
</evidence>
<organism evidence="1">
    <name type="scientific">mine drainage metagenome</name>
    <dbReference type="NCBI Taxonomy" id="410659"/>
    <lineage>
        <taxon>unclassified sequences</taxon>
        <taxon>metagenomes</taxon>
        <taxon>ecological metagenomes</taxon>
    </lineage>
</organism>
<accession>A0A1J5RIR9</accession>
<dbReference type="EMBL" id="MLJW01000156">
    <property type="protein sequence ID" value="OIQ95982.1"/>
    <property type="molecule type" value="Genomic_DNA"/>
</dbReference>
<name>A0A1J5RIR9_9ZZZZ</name>
<protein>
    <recommendedName>
        <fullName evidence="2">DUF1800 domain-containing protein</fullName>
    </recommendedName>
</protein>
<evidence type="ECO:0008006" key="2">
    <source>
        <dbReference type="Google" id="ProtNLM"/>
    </source>
</evidence>
<sequence>MFGAKKSDVDYFTAKTVSQTVDELLTINSVAPPPPLKDYDTTGVLNNPDTNIAAGTTWVNDFNTDGTINSRRVYSFKRWWIGLVINQDRNISEKMTLFLHNHFSTQTATVSDAQFVYKHHALLRQYALGNFKTLTKEITIDPGMLVFLNGQYNTASAPDENYGRELQELFCCGKGPDSLYTEADVKAAAKVLTGWTNNASTISSSFSASRHDKTNKQFSAFYNNTVITGRSDATAGSAEIDDLLNMIFNTQEVAKYICRCLYRWFIYYDITPTIETNIIAPLADIFRTNNYELKPVLSTLLKSEHFFDTLNIGCQIKNPVDLVIGLCREYDIIFPASADYKGNYAMWNYLLYWLINLDQDIGDPPDVSGWKAYYQIPQFYELWINSDTLPKRNQFSDIMSISGYTANAIKIVIDGIAFAKTLPAPGDPNLLIDDSLNLLFKIDLDVTFKAQIKKDILLGGQVTDAYWTIAWNTYINNPADTVNANIVKTRLQALYKYFMNLSEYQLC</sequence>